<evidence type="ECO:0000256" key="1">
    <source>
        <dbReference type="SAM" id="Coils"/>
    </source>
</evidence>
<dbReference type="OrthoDB" id="325451at2759"/>
<evidence type="ECO:0000313" key="3">
    <source>
        <dbReference type="EMBL" id="OMJ77023.1"/>
    </source>
</evidence>
<sequence>MWNMIYEKPTDEILEDLQYEYEVKRSQLFSQVSNEIESRIKSQYLQRRASVKPKPILKKDREINIIKFQSELELEHIDRLTKEKKYWNTEVIKEVNESCNEKIRDEQEQLLLKKEKDIIKQVEYEKQEVISRLMHDSEEAVENRIQQITEDKEAGEQEFIEILKEECLKELQKEYEMRFREFTREKLQTMIEKEYRKNLAHRIDMELKLRLEDQIYQEFNIEYEENHDIFRKKLEQEMISKLMELEEQLESTRNQQIKESSDKKFFKIEKDLKINYLKKLDKLKNDLRKEFEEIYIGQIKKFRGLLGQEKSEAARIKSKINVCVKKTTNEKQSQLKTLEAQEDLLDRKMRDISLRQQYEIEQSQYRKTPDTSKSPMPRPCSIYSSSPILGDNEVSKNVPKPIPAPSIIIQNDENNKRSISPERKLLGNYNTKEIVSQLIMKNYEEAQKQAWTTLRTTDSPSVRVVEYQNRPKSTYAEITELLSTGKSVIKETPKKHSLYQDLLKKKYGVIEPRQGK</sequence>
<keyword evidence="1" id="KW-0175">Coiled coil</keyword>
<organism evidence="3 4">
    <name type="scientific">Stentor coeruleus</name>
    <dbReference type="NCBI Taxonomy" id="5963"/>
    <lineage>
        <taxon>Eukaryota</taxon>
        <taxon>Sar</taxon>
        <taxon>Alveolata</taxon>
        <taxon>Ciliophora</taxon>
        <taxon>Postciliodesmatophora</taxon>
        <taxon>Heterotrichea</taxon>
        <taxon>Heterotrichida</taxon>
        <taxon>Stentoridae</taxon>
        <taxon>Stentor</taxon>
    </lineage>
</organism>
<dbReference type="AlphaFoldDB" id="A0A1R2BJS5"/>
<feature type="compositionally biased region" description="Polar residues" evidence="2">
    <location>
        <begin position="359"/>
        <end position="374"/>
    </location>
</feature>
<reference evidence="3 4" key="1">
    <citation type="submission" date="2016-11" db="EMBL/GenBank/DDBJ databases">
        <title>The macronuclear genome of Stentor coeruleus: a giant cell with tiny introns.</title>
        <authorList>
            <person name="Slabodnick M."/>
            <person name="Ruby J.G."/>
            <person name="Reiff S.B."/>
            <person name="Swart E.C."/>
            <person name="Gosai S."/>
            <person name="Prabakaran S."/>
            <person name="Witkowska E."/>
            <person name="Larue G.E."/>
            <person name="Fisher S."/>
            <person name="Freeman R.M."/>
            <person name="Gunawardena J."/>
            <person name="Chu W."/>
            <person name="Stover N.A."/>
            <person name="Gregory B.D."/>
            <person name="Nowacki M."/>
            <person name="Derisi J."/>
            <person name="Roy S.W."/>
            <person name="Marshall W.F."/>
            <person name="Sood P."/>
        </authorList>
    </citation>
    <scope>NUCLEOTIDE SEQUENCE [LARGE SCALE GENOMIC DNA]</scope>
    <source>
        <strain evidence="3">WM001</strain>
    </source>
</reference>
<dbReference type="Proteomes" id="UP000187209">
    <property type="component" value="Unassembled WGS sequence"/>
</dbReference>
<gene>
    <name evidence="3" type="ORF">SteCoe_23464</name>
</gene>
<name>A0A1R2BJS5_9CILI</name>
<proteinExistence type="predicted"/>
<protein>
    <submittedName>
        <fullName evidence="3">Uncharacterized protein</fullName>
    </submittedName>
</protein>
<evidence type="ECO:0000313" key="4">
    <source>
        <dbReference type="Proteomes" id="UP000187209"/>
    </source>
</evidence>
<comment type="caution">
    <text evidence="3">The sequence shown here is derived from an EMBL/GenBank/DDBJ whole genome shotgun (WGS) entry which is preliminary data.</text>
</comment>
<accession>A0A1R2BJS5</accession>
<dbReference type="EMBL" id="MPUH01000597">
    <property type="protein sequence ID" value="OMJ77023.1"/>
    <property type="molecule type" value="Genomic_DNA"/>
</dbReference>
<feature type="coiled-coil region" evidence="1">
    <location>
        <begin position="231"/>
        <end position="293"/>
    </location>
</feature>
<keyword evidence="4" id="KW-1185">Reference proteome</keyword>
<feature type="region of interest" description="Disordered" evidence="2">
    <location>
        <begin position="359"/>
        <end position="379"/>
    </location>
</feature>
<evidence type="ECO:0000256" key="2">
    <source>
        <dbReference type="SAM" id="MobiDB-lite"/>
    </source>
</evidence>